<evidence type="ECO:0008006" key="3">
    <source>
        <dbReference type="Google" id="ProtNLM"/>
    </source>
</evidence>
<accession>A0ABP1AVA9</accession>
<protein>
    <recommendedName>
        <fullName evidence="3">Secreted protein</fullName>
    </recommendedName>
</protein>
<keyword evidence="2" id="KW-1185">Reference proteome</keyword>
<evidence type="ECO:0000313" key="2">
    <source>
        <dbReference type="Proteomes" id="UP001497522"/>
    </source>
</evidence>
<evidence type="ECO:0000313" key="1">
    <source>
        <dbReference type="EMBL" id="CAK9866525.1"/>
    </source>
</evidence>
<dbReference type="Proteomes" id="UP001497522">
    <property type="component" value="Chromosome 16"/>
</dbReference>
<proteinExistence type="predicted"/>
<dbReference type="EMBL" id="OZ023717">
    <property type="protein sequence ID" value="CAK9866525.1"/>
    <property type="molecule type" value="Genomic_DNA"/>
</dbReference>
<sequence>MLSSHVIGMEHPVVSSLLLMMIIASDLPHLQQQHFLIDHDRHKSGGCSLWVLVHSPGWATPRWFCPRLDLCSMQNAVL</sequence>
<organism evidence="1 2">
    <name type="scientific">Sphagnum jensenii</name>
    <dbReference type="NCBI Taxonomy" id="128206"/>
    <lineage>
        <taxon>Eukaryota</taxon>
        <taxon>Viridiplantae</taxon>
        <taxon>Streptophyta</taxon>
        <taxon>Embryophyta</taxon>
        <taxon>Bryophyta</taxon>
        <taxon>Sphagnophytina</taxon>
        <taxon>Sphagnopsida</taxon>
        <taxon>Sphagnales</taxon>
        <taxon>Sphagnaceae</taxon>
        <taxon>Sphagnum</taxon>
    </lineage>
</organism>
<reference evidence="1" key="1">
    <citation type="submission" date="2024-03" db="EMBL/GenBank/DDBJ databases">
        <authorList>
            <consortium name="ELIXIR-Norway"/>
            <consortium name="Elixir Norway"/>
        </authorList>
    </citation>
    <scope>NUCLEOTIDE SEQUENCE</scope>
</reference>
<name>A0ABP1AVA9_9BRYO</name>
<gene>
    <name evidence="1" type="ORF">CSSPJE1EN2_LOCUS9520</name>
</gene>